<evidence type="ECO:0000259" key="2">
    <source>
        <dbReference type="Pfam" id="PF08212"/>
    </source>
</evidence>
<evidence type="ECO:0000313" key="3">
    <source>
        <dbReference type="EMBL" id="MDQ2092241.1"/>
    </source>
</evidence>
<protein>
    <submittedName>
        <fullName evidence="3">Lipocalin family protein</fullName>
    </submittedName>
</protein>
<proteinExistence type="predicted"/>
<accession>A0AAE4B853</accession>
<dbReference type="EMBL" id="JANHAX010000008">
    <property type="protein sequence ID" value="MDQ2092241.1"/>
    <property type="molecule type" value="Genomic_DNA"/>
</dbReference>
<feature type="chain" id="PRO_5042002486" evidence="1">
    <location>
        <begin position="22"/>
        <end position="152"/>
    </location>
</feature>
<evidence type="ECO:0000256" key="1">
    <source>
        <dbReference type="SAM" id="SignalP"/>
    </source>
</evidence>
<keyword evidence="1" id="KW-0732">Signal</keyword>
<reference evidence="3" key="1">
    <citation type="submission" date="2022-07" db="EMBL/GenBank/DDBJ databases">
        <authorList>
            <person name="Otstavnykh N."/>
            <person name="Isaeva M."/>
            <person name="Bystritskaya E."/>
        </authorList>
    </citation>
    <scope>NUCLEOTIDE SEQUENCE</scope>
    <source>
        <strain evidence="3">KCTC 52189</strain>
    </source>
</reference>
<dbReference type="RefSeq" id="WP_306737550.1">
    <property type="nucleotide sequence ID" value="NZ_JANHAX010000008.1"/>
</dbReference>
<sequence>MKTAFAAAMLAFLAACVPVGNSNTARDRTVPMASQVDATAVRLSGDWVVRTSFSETARPGERLRLRRGQGGALWLDDIALPARGQGRFGGAGGSPEWWVLWLDADNRTAAIGTPGGEFGWIMDRKARGGMDRIRAAKEIMQWSGYDMARATE</sequence>
<comment type="caution">
    <text evidence="3">The sequence shown here is derived from an EMBL/GenBank/DDBJ whole genome shotgun (WGS) entry which is preliminary data.</text>
</comment>
<dbReference type="Proteomes" id="UP001226762">
    <property type="component" value="Unassembled WGS sequence"/>
</dbReference>
<keyword evidence="4" id="KW-1185">Reference proteome</keyword>
<dbReference type="InterPro" id="IPR000566">
    <property type="entry name" value="Lipocln_cytosolic_FA-bd_dom"/>
</dbReference>
<dbReference type="Pfam" id="PF08212">
    <property type="entry name" value="Lipocalin_2"/>
    <property type="match status" value="1"/>
</dbReference>
<dbReference type="AlphaFoldDB" id="A0AAE4B853"/>
<gene>
    <name evidence="3" type="ORF">NO357_20240</name>
</gene>
<evidence type="ECO:0000313" key="4">
    <source>
        <dbReference type="Proteomes" id="UP001226762"/>
    </source>
</evidence>
<feature type="domain" description="Lipocalin/cytosolic fatty-acid binding" evidence="2">
    <location>
        <begin position="95"/>
        <end position="149"/>
    </location>
</feature>
<name>A0AAE4B853_9RHOB</name>
<reference evidence="3" key="2">
    <citation type="submission" date="2023-02" db="EMBL/GenBank/DDBJ databases">
        <title>'Rhodoalgimonas zhirmunskyi' gen. nov., isolated from a red alga.</title>
        <authorList>
            <person name="Nedashkovskaya O.I."/>
            <person name="Otstavnykh N.Y."/>
            <person name="Bystritskaya E.P."/>
            <person name="Balabanova L.A."/>
            <person name="Isaeva M.P."/>
        </authorList>
    </citation>
    <scope>NUCLEOTIDE SEQUENCE</scope>
    <source>
        <strain evidence="3">KCTC 52189</strain>
    </source>
</reference>
<feature type="signal peptide" evidence="1">
    <location>
        <begin position="1"/>
        <end position="21"/>
    </location>
</feature>
<dbReference type="Gene3D" id="2.40.128.20">
    <property type="match status" value="1"/>
</dbReference>
<organism evidence="3 4">
    <name type="scientific">Marimonas arenosa</name>
    <dbReference type="NCBI Taxonomy" id="1795305"/>
    <lineage>
        <taxon>Bacteria</taxon>
        <taxon>Pseudomonadati</taxon>
        <taxon>Pseudomonadota</taxon>
        <taxon>Alphaproteobacteria</taxon>
        <taxon>Rhodobacterales</taxon>
        <taxon>Paracoccaceae</taxon>
        <taxon>Marimonas</taxon>
    </lineage>
</organism>
<dbReference type="PROSITE" id="PS51257">
    <property type="entry name" value="PROKAR_LIPOPROTEIN"/>
    <property type="match status" value="1"/>
</dbReference>
<dbReference type="InterPro" id="IPR012674">
    <property type="entry name" value="Calycin"/>
</dbReference>